<evidence type="ECO:0000313" key="2">
    <source>
        <dbReference type="EnsemblPlants" id="AUR62042721-RA:cds"/>
    </source>
</evidence>
<dbReference type="OMA" id="SKMLMKN"/>
<organism evidence="2 3">
    <name type="scientific">Chenopodium quinoa</name>
    <name type="common">Quinoa</name>
    <dbReference type="NCBI Taxonomy" id="63459"/>
    <lineage>
        <taxon>Eukaryota</taxon>
        <taxon>Viridiplantae</taxon>
        <taxon>Streptophyta</taxon>
        <taxon>Embryophyta</taxon>
        <taxon>Tracheophyta</taxon>
        <taxon>Spermatophyta</taxon>
        <taxon>Magnoliopsida</taxon>
        <taxon>eudicotyledons</taxon>
        <taxon>Gunneridae</taxon>
        <taxon>Pentapetalae</taxon>
        <taxon>Caryophyllales</taxon>
        <taxon>Chenopodiaceae</taxon>
        <taxon>Chenopodioideae</taxon>
        <taxon>Atripliceae</taxon>
        <taxon>Chenopodium</taxon>
    </lineage>
</organism>
<feature type="transmembrane region" description="Helical" evidence="1">
    <location>
        <begin position="20"/>
        <end position="39"/>
    </location>
</feature>
<evidence type="ECO:0000256" key="1">
    <source>
        <dbReference type="SAM" id="Phobius"/>
    </source>
</evidence>
<dbReference type="Gramene" id="AUR62042721-RA">
    <property type="protein sequence ID" value="AUR62042721-RA:cds"/>
    <property type="gene ID" value="AUR62042721"/>
</dbReference>
<dbReference type="PANTHER" id="PTHR35128">
    <property type="entry name" value="SECRETION-REGULATING GUANINE NUCLEOTIDE EXCHANGE FACTOR"/>
    <property type="match status" value="1"/>
</dbReference>
<reference evidence="2" key="1">
    <citation type="journal article" date="2017" name="Nature">
        <title>The genome of Chenopodium quinoa.</title>
        <authorList>
            <person name="Jarvis D.E."/>
            <person name="Ho Y.S."/>
            <person name="Lightfoot D.J."/>
            <person name="Schmoeckel S.M."/>
            <person name="Li B."/>
            <person name="Borm T.J.A."/>
            <person name="Ohyanagi H."/>
            <person name="Mineta K."/>
            <person name="Michell C.T."/>
            <person name="Saber N."/>
            <person name="Kharbatia N.M."/>
            <person name="Rupper R.R."/>
            <person name="Sharp A.R."/>
            <person name="Dally N."/>
            <person name="Boughton B.A."/>
            <person name="Woo Y.H."/>
            <person name="Gao G."/>
            <person name="Schijlen E.G.W.M."/>
            <person name="Guo X."/>
            <person name="Momin A.A."/>
            <person name="Negrao S."/>
            <person name="Al-Babili S."/>
            <person name="Gehring C."/>
            <person name="Roessner U."/>
            <person name="Jung C."/>
            <person name="Murphy K."/>
            <person name="Arold S.T."/>
            <person name="Gojobori T."/>
            <person name="van der Linden C.G."/>
            <person name="van Loo E.N."/>
            <person name="Jellen E.N."/>
            <person name="Maughan P.J."/>
            <person name="Tester M."/>
        </authorList>
    </citation>
    <scope>NUCLEOTIDE SEQUENCE [LARGE SCALE GENOMIC DNA]</scope>
    <source>
        <strain evidence="2">cv. PI 614886</strain>
    </source>
</reference>
<dbReference type="PANTHER" id="PTHR35128:SF1">
    <property type="entry name" value="SECRETION-REGULATING GUANINE NUCLEOTIDE EXCHANGE FACTOR"/>
    <property type="match status" value="1"/>
</dbReference>
<dbReference type="RefSeq" id="XP_021773993.1">
    <property type="nucleotide sequence ID" value="XM_021918301.1"/>
</dbReference>
<keyword evidence="1" id="KW-0472">Membrane</keyword>
<evidence type="ECO:0000313" key="3">
    <source>
        <dbReference type="Proteomes" id="UP000596660"/>
    </source>
</evidence>
<protein>
    <submittedName>
        <fullName evidence="2">Uncharacterized protein</fullName>
    </submittedName>
</protein>
<keyword evidence="3" id="KW-1185">Reference proteome</keyword>
<name>A0A803N9T7_CHEQI</name>
<dbReference type="SUPFAM" id="SSF53474">
    <property type="entry name" value="alpha/beta-Hydrolases"/>
    <property type="match status" value="1"/>
</dbReference>
<reference evidence="2" key="2">
    <citation type="submission" date="2021-03" db="UniProtKB">
        <authorList>
            <consortium name="EnsemblPlants"/>
        </authorList>
    </citation>
    <scope>IDENTIFICATION</scope>
</reference>
<proteinExistence type="predicted"/>
<dbReference type="KEGG" id="cqi:110737958"/>
<dbReference type="EnsemblPlants" id="AUR62042721-RA">
    <property type="protein sequence ID" value="AUR62042721-RA:cds"/>
    <property type="gene ID" value="AUR62042721"/>
</dbReference>
<dbReference type="Proteomes" id="UP000596660">
    <property type="component" value="Unplaced"/>
</dbReference>
<keyword evidence="1" id="KW-1133">Transmembrane helix</keyword>
<gene>
    <name evidence="2" type="primary">LOC110737958</name>
</gene>
<keyword evidence="1" id="KW-0812">Transmembrane</keyword>
<dbReference type="GeneID" id="110737958"/>
<dbReference type="AlphaFoldDB" id="A0A803N9T7"/>
<dbReference type="Gene3D" id="3.40.50.1820">
    <property type="entry name" value="alpha/beta hydrolase"/>
    <property type="match status" value="1"/>
</dbReference>
<dbReference type="OrthoDB" id="10022521at2759"/>
<dbReference type="InterPro" id="IPR029058">
    <property type="entry name" value="AB_hydrolase_fold"/>
</dbReference>
<accession>A0A803N9T7</accession>
<sequence>MFKRGNKSLFLWRSVRNYQLPGVVALLGLVIFVALLYTLCIGENSASDKSNNDHATERVDYQVLPNPTVEIVKETQVIWQIPSDPKAVLLIAHGCGGSALNFWDRCPGCPNCVGLPEEKQIVLDALAEKFSVIVITSTDVCWSYGKDGLRVKEIMTWWLEKQDLVKFPLVGLGASSGGYFLSVLATEVRFRGIVLMIACGLFDKMDSIPDNYPPTLFVHMPKDVKRGRRINRHIEMLRKKGVETREIKCIEFPVTSHWLGDRVEGLNQTTSSRLFELFRSRGFIDAKGYMKNDGRVTPWREALKQSDIVLPYGSKFMHHIEEELNLAYAYHEMTSLQSDQIFEWLKTHL</sequence>
<dbReference type="SMR" id="A0A803N9T7"/>